<dbReference type="Pfam" id="PF03061">
    <property type="entry name" value="4HBT"/>
    <property type="match status" value="1"/>
</dbReference>
<dbReference type="GO" id="GO:0004427">
    <property type="term" value="F:inorganic diphosphate phosphatase activity"/>
    <property type="evidence" value="ECO:0007669"/>
    <property type="project" value="UniProtKB-EC"/>
</dbReference>
<dbReference type="Gene3D" id="3.40.1390.20">
    <property type="entry name" value="HprK N-terminal domain-like"/>
    <property type="match status" value="1"/>
</dbReference>
<dbReference type="PROSITE" id="PS51371">
    <property type="entry name" value="CBS"/>
    <property type="match status" value="2"/>
</dbReference>
<dbReference type="InterPro" id="IPR036390">
    <property type="entry name" value="WH_DNA-bd_sf"/>
</dbReference>
<evidence type="ECO:0000313" key="4">
    <source>
        <dbReference type="EMBL" id="KPU43439.1"/>
    </source>
</evidence>
<dbReference type="PATRIC" id="fig|36849.3.peg.3045"/>
<evidence type="ECO:0000313" key="5">
    <source>
        <dbReference type="Proteomes" id="UP000050326"/>
    </source>
</evidence>
<dbReference type="SUPFAM" id="SSF54631">
    <property type="entry name" value="CBS-domain pair"/>
    <property type="match status" value="1"/>
</dbReference>
<dbReference type="InterPro" id="IPR036388">
    <property type="entry name" value="WH-like_DNA-bd_sf"/>
</dbReference>
<dbReference type="InterPro" id="IPR029069">
    <property type="entry name" value="HotDog_dom_sf"/>
</dbReference>
<dbReference type="Proteomes" id="UP000050326">
    <property type="component" value="Unassembled WGS sequence"/>
</dbReference>
<evidence type="ECO:0000256" key="1">
    <source>
        <dbReference type="ARBA" id="ARBA00023122"/>
    </source>
</evidence>
<evidence type="ECO:0000256" key="2">
    <source>
        <dbReference type="PROSITE-ProRule" id="PRU00703"/>
    </source>
</evidence>
<feature type="domain" description="CBS" evidence="3">
    <location>
        <begin position="194"/>
        <end position="250"/>
    </location>
</feature>
<dbReference type="InterPro" id="IPR010766">
    <property type="entry name" value="DRTGG"/>
</dbReference>
<dbReference type="RefSeq" id="WP_054875881.1">
    <property type="nucleotide sequence ID" value="NZ_LKET01000039.1"/>
</dbReference>
<dbReference type="SUPFAM" id="SSF46785">
    <property type="entry name" value="Winged helix' DNA-binding domain"/>
    <property type="match status" value="1"/>
</dbReference>
<comment type="caution">
    <text evidence="4">The sequence shown here is derived from an EMBL/GenBank/DDBJ whole genome shotgun (WGS) entry which is preliminary data.</text>
</comment>
<gene>
    <name evidence="4" type="ORF">OXPF_28800</name>
</gene>
<dbReference type="OrthoDB" id="1790451at2"/>
<dbReference type="EC" id="3.6.1.1" evidence="4"/>
<dbReference type="InterPro" id="IPR046342">
    <property type="entry name" value="CBS_dom_sf"/>
</dbReference>
<dbReference type="Pfam" id="PF07085">
    <property type="entry name" value="DRTGG"/>
    <property type="match status" value="1"/>
</dbReference>
<keyword evidence="4" id="KW-0378">Hydrolase</keyword>
<dbReference type="Pfam" id="PF00571">
    <property type="entry name" value="CBS"/>
    <property type="match status" value="2"/>
</dbReference>
<dbReference type="InterPro" id="IPR051257">
    <property type="entry name" value="Diverse_CBS-Domain"/>
</dbReference>
<keyword evidence="5" id="KW-1185">Reference proteome</keyword>
<dbReference type="SUPFAM" id="SSF54637">
    <property type="entry name" value="Thioesterase/thiol ester dehydrase-isomerase"/>
    <property type="match status" value="1"/>
</dbReference>
<evidence type="ECO:0000259" key="3">
    <source>
        <dbReference type="PROSITE" id="PS51371"/>
    </source>
</evidence>
<dbReference type="Gene3D" id="1.10.10.10">
    <property type="entry name" value="Winged helix-like DNA-binding domain superfamily/Winged helix DNA-binding domain"/>
    <property type="match status" value="1"/>
</dbReference>
<name>A0A0P8W4B2_9CLOT</name>
<dbReference type="CDD" id="cd04596">
    <property type="entry name" value="CBS_pair_DRTGG_assoc"/>
    <property type="match status" value="1"/>
</dbReference>
<sequence length="434" mass="48515">MTKHEEIIRYIRDLEVGSKVSVRSIASELNVSEGTAYRAIKEAENVGFVSTVPRVGTVRIEKMEKKDIETLTYSEVVNIVDGIVLGGKDGLYKPLNKFIIGAMTVDAMKKYVSPGNLVIVGNREEAFKLALEQGCAVLITGGFGCSDEIKKLANEKQLPIISSSYDTFTIATMINRAISERLIKKDIILVEDVMRINPVYLHANDTVKEWKDVMARTGFSKFPVLDDKDKLVGVITTKDLSNYVKDDDLLSKIMTKDPVTVNEKTSIAYAANVMVWDSLEIVPVVDNKTLIGIISRGDVLRALQHATRQPHVGETFEDMIIRNFSYEYIVDGVRFAGRIMPEMYDPMGIASMNSLTMLMSTTCMVALRQKNHVNIFVDSFNVYYMKPVQIDSVISIHARVIDSGRNFAKVDVNMYDSNGELCSKAIMSSKIMKK</sequence>
<dbReference type="SMART" id="SM00116">
    <property type="entry name" value="CBS"/>
    <property type="match status" value="2"/>
</dbReference>
<dbReference type="SUPFAM" id="SSF75138">
    <property type="entry name" value="HprK N-terminal domain-like"/>
    <property type="match status" value="1"/>
</dbReference>
<dbReference type="STRING" id="36849.OXPF_28800"/>
<dbReference type="AlphaFoldDB" id="A0A0P8W4B2"/>
<dbReference type="InterPro" id="IPR006683">
    <property type="entry name" value="Thioestr_dom"/>
</dbReference>
<dbReference type="PANTHER" id="PTHR43080:SF2">
    <property type="entry name" value="CBS DOMAIN-CONTAINING PROTEIN"/>
    <property type="match status" value="1"/>
</dbReference>
<keyword evidence="1 2" id="KW-0129">CBS domain</keyword>
<feature type="domain" description="CBS" evidence="3">
    <location>
        <begin position="254"/>
        <end position="315"/>
    </location>
</feature>
<organism evidence="4 5">
    <name type="scientific">Oxobacter pfennigii</name>
    <dbReference type="NCBI Taxonomy" id="36849"/>
    <lineage>
        <taxon>Bacteria</taxon>
        <taxon>Bacillati</taxon>
        <taxon>Bacillota</taxon>
        <taxon>Clostridia</taxon>
        <taxon>Eubacteriales</taxon>
        <taxon>Clostridiaceae</taxon>
        <taxon>Oxobacter</taxon>
    </lineage>
</organism>
<dbReference type="InterPro" id="IPR028979">
    <property type="entry name" value="Ser_kin/Pase_Hpr-like_N_sf"/>
</dbReference>
<dbReference type="InterPro" id="IPR000644">
    <property type="entry name" value="CBS_dom"/>
</dbReference>
<dbReference type="PANTHER" id="PTHR43080">
    <property type="entry name" value="CBS DOMAIN-CONTAINING PROTEIN CBSX3, MITOCHONDRIAL"/>
    <property type="match status" value="1"/>
</dbReference>
<reference evidence="4 5" key="1">
    <citation type="submission" date="2015-09" db="EMBL/GenBank/DDBJ databases">
        <title>Genome sequence of Oxobacter pfennigii DSM 3222.</title>
        <authorList>
            <person name="Poehlein A."/>
            <person name="Bengelsdorf F.R."/>
            <person name="Schiel-Bengelsdorf B."/>
            <person name="Duerre P."/>
            <person name="Daniel R."/>
        </authorList>
    </citation>
    <scope>NUCLEOTIDE SEQUENCE [LARGE SCALE GENOMIC DNA]</scope>
    <source>
        <strain evidence="4 5">DSM 3222</strain>
    </source>
</reference>
<dbReference type="Gene3D" id="3.10.129.10">
    <property type="entry name" value="Hotdog Thioesterase"/>
    <property type="match status" value="1"/>
</dbReference>
<dbReference type="CDD" id="cd03440">
    <property type="entry name" value="hot_dog"/>
    <property type="match status" value="1"/>
</dbReference>
<accession>A0A0P8W4B2</accession>
<protein>
    <submittedName>
        <fullName evidence="4">Cobalt-dependent inorganic pyrophosphatase</fullName>
        <ecNumber evidence="4">3.6.1.1</ecNumber>
    </submittedName>
</protein>
<proteinExistence type="predicted"/>
<dbReference type="Gene3D" id="3.10.580.10">
    <property type="entry name" value="CBS-domain"/>
    <property type="match status" value="1"/>
</dbReference>
<dbReference type="EMBL" id="LKET01000039">
    <property type="protein sequence ID" value="KPU43439.1"/>
    <property type="molecule type" value="Genomic_DNA"/>
</dbReference>